<feature type="transmembrane region" description="Helical" evidence="4">
    <location>
        <begin position="1294"/>
        <end position="1314"/>
    </location>
</feature>
<dbReference type="GO" id="GO:0030246">
    <property type="term" value="F:carbohydrate binding"/>
    <property type="evidence" value="ECO:0007669"/>
    <property type="project" value="InterPro"/>
</dbReference>
<feature type="region of interest" description="Disordered" evidence="3">
    <location>
        <begin position="54"/>
        <end position="81"/>
    </location>
</feature>
<feature type="compositionally biased region" description="Basic and acidic residues" evidence="3">
    <location>
        <begin position="756"/>
        <end position="767"/>
    </location>
</feature>
<protein>
    <submittedName>
        <fullName evidence="7">Ig-like domain-containing protein</fullName>
    </submittedName>
</protein>
<dbReference type="KEGG" id="bfa:Bfae_01850"/>
<evidence type="ECO:0000256" key="3">
    <source>
        <dbReference type="SAM" id="MobiDB-lite"/>
    </source>
</evidence>
<sequence>MHRTARRPGGAVTAALATTALVTSAVVGSMGAGSAEAAPPAPELEYAMDEIGEGTVADSSGNDHDGTFAGEVEEATGPDGSGALQLSGGHVELPGGVLGDSQDLTVQTEVRWDGGEDPWQWIFALGSDDEHYLFATPSNADGKLRTAATRSGGGSETQLTGHDALPAERWMTFTVVLDSAAQQLTTYIDGAAVSSVATDMTAQELVSASADSSGMIGASFYPDPPFQGAIDNFRIYRVALDDQQIAESQSGDVPALQELQQSTVEVATTVGEQPTLPDTLPGVFTDGIVRDIAVDWDDIDDEQLAQPGELAVHGTAGDDEVRADVLVRRGELRVDLSRSTGEVKGGASGLLYGLYGDGMPTSNLVEGMNVRTVATKAQDGAQHPGSDALEILPTLAEADGDVYLRVTDFYRGFPYEWPGDTPEEKLSDYRRVLDEQLDMLDELPEEQRAHVVIEPFNEPEGNMFGTGEWSLDGTSWLDGPEDFLAAWDETYRTIKERHPDVRVAGPGLSVLYDEMQDFLAHAVAEGTVPEIITWHELTHPQGIRDSVETFRDWEAEAFAGSEYEGTELPININEYAFNYHTSVPGQMIQWISAIEETKVDAMIAFWNINGNLSDSAVQANRGNGQWWLYNAYAAMTGDTVEVTAPSPGENYSLQGVASLDEETRAARILLGGADGSAPLDLANVPREVFGDSVRVQVREIAWTGQLGDSEGPLPLWDGVVPVDEDGTVTFDLGAGDLSPMEESSAYELIVTPGDGAEPRPAEPRWEASYEAEEASYEGSGHSKNGPEGSPDDVSKFYTSGGYDVGGLRTGSDGALTFEVEVPEDGTYDLSVFANSLNTEEAVEDQGPTNVFLSVDGEAEQELHLPLAYKWVVWDHTDTTVDLTAGTHQIRLAATSLDGSGTTQGDAIIDRITLNRSAPADRTRVYEAEHAVHDGTVTSEGTGEISLSEDETATFWVYGRADGEATLSILGSGTGAVTVNGEEVLDLDEAAAAAVHLEGGINKVVVSGEAVVDALEVGPGSEELAHTELQAEDAELSGDTQITERSLAEGGHAVEDIGGDPGNDSAVTFSVDAESAGRHAVVVRFSNPEQAPASHYNPNPMARNALISVNGGEPDSMLFVPTFHANNFWERTVYVDLEEGENTIRIGAEELTNFSGDGHIADIWPDYPWLRSDQGPILDRISVSPTHAPLPAGTSPGDEDPGDGAPGGDEPGEGTPSEEPAPAPGEDPADPGEEQPGDDAGEDEPGDGQATATTSPAAGNGDGSASGPGSSSGTDGQADTDAGDRSSQGPLARTGTAAVAMLSLALGLLVVGALVRWRAHGAKR</sequence>
<feature type="signal peptide" evidence="5">
    <location>
        <begin position="1"/>
        <end position="37"/>
    </location>
</feature>
<dbReference type="OrthoDB" id="9758923at2"/>
<dbReference type="InterPro" id="IPR013320">
    <property type="entry name" value="ConA-like_dom_sf"/>
</dbReference>
<feature type="compositionally biased region" description="Acidic residues" evidence="3">
    <location>
        <begin position="1226"/>
        <end position="1245"/>
    </location>
</feature>
<dbReference type="EMBL" id="CP001643">
    <property type="protein sequence ID" value="ACU84064.1"/>
    <property type="molecule type" value="Genomic_DNA"/>
</dbReference>
<dbReference type="PATRIC" id="fig|446465.5.peg.185"/>
<evidence type="ECO:0000256" key="5">
    <source>
        <dbReference type="SAM" id="SignalP"/>
    </source>
</evidence>
<evidence type="ECO:0000259" key="6">
    <source>
        <dbReference type="PROSITE" id="PS51175"/>
    </source>
</evidence>
<name>C7MFU6_BRAFD</name>
<dbReference type="Proteomes" id="UP000001919">
    <property type="component" value="Chromosome"/>
</dbReference>
<dbReference type="Gene3D" id="3.20.20.80">
    <property type="entry name" value="Glycosidases"/>
    <property type="match status" value="1"/>
</dbReference>
<feature type="compositionally biased region" description="Low complexity" evidence="3">
    <location>
        <begin position="1246"/>
        <end position="1258"/>
    </location>
</feature>
<keyword evidence="2" id="KW-1015">Disulfide bond</keyword>
<keyword evidence="1 5" id="KW-0732">Signal</keyword>
<dbReference type="STRING" id="446465.Bfae_01850"/>
<feature type="compositionally biased region" description="Low complexity" evidence="3">
    <location>
        <begin position="1266"/>
        <end position="1279"/>
    </location>
</feature>
<evidence type="ECO:0000313" key="8">
    <source>
        <dbReference type="Proteomes" id="UP000001919"/>
    </source>
</evidence>
<dbReference type="SUPFAM" id="SSF51445">
    <property type="entry name" value="(Trans)glycosidases"/>
    <property type="match status" value="1"/>
</dbReference>
<proteinExistence type="predicted"/>
<accession>C7MFU6</accession>
<keyword evidence="4" id="KW-0812">Transmembrane</keyword>
<dbReference type="Gene3D" id="2.60.120.200">
    <property type="match status" value="1"/>
</dbReference>
<evidence type="ECO:0000256" key="4">
    <source>
        <dbReference type="SAM" id="Phobius"/>
    </source>
</evidence>
<feature type="region of interest" description="Disordered" evidence="3">
    <location>
        <begin position="752"/>
        <end position="792"/>
    </location>
</feature>
<feature type="chain" id="PRO_5002980190" evidence="5">
    <location>
        <begin position="38"/>
        <end position="1323"/>
    </location>
</feature>
<dbReference type="HOGENOM" id="CLU_005346_0_0_11"/>
<dbReference type="SUPFAM" id="SSF49785">
    <property type="entry name" value="Galactose-binding domain-like"/>
    <property type="match status" value="2"/>
</dbReference>
<keyword evidence="8" id="KW-1185">Reference proteome</keyword>
<dbReference type="InterPro" id="IPR006558">
    <property type="entry name" value="LamG-like"/>
</dbReference>
<evidence type="ECO:0000256" key="2">
    <source>
        <dbReference type="ARBA" id="ARBA00023157"/>
    </source>
</evidence>
<dbReference type="CDD" id="cd04081">
    <property type="entry name" value="CBM35_galactosidase-like"/>
    <property type="match status" value="1"/>
</dbReference>
<dbReference type="CAZy" id="GH39">
    <property type="family name" value="Glycoside Hydrolase Family 39"/>
</dbReference>
<evidence type="ECO:0000256" key="1">
    <source>
        <dbReference type="ARBA" id="ARBA00022729"/>
    </source>
</evidence>
<dbReference type="PROSITE" id="PS51175">
    <property type="entry name" value="CBM6"/>
    <property type="match status" value="1"/>
</dbReference>
<dbReference type="InterPro" id="IPR005084">
    <property type="entry name" value="CBM6"/>
</dbReference>
<dbReference type="InterPro" id="IPR011081">
    <property type="entry name" value="Big_4"/>
</dbReference>
<feature type="domain" description="CBM6" evidence="6">
    <location>
        <begin position="767"/>
        <end position="914"/>
    </location>
</feature>
<reference evidence="7 8" key="1">
    <citation type="journal article" date="2009" name="Stand. Genomic Sci.">
        <title>Complete genome sequence of Brachybacterium faecium type strain (Schefferle 6-10).</title>
        <authorList>
            <person name="Lapidus A."/>
            <person name="Pukall R."/>
            <person name="Labuttii K."/>
            <person name="Copeland A."/>
            <person name="Del Rio T.G."/>
            <person name="Nolan M."/>
            <person name="Chen F."/>
            <person name="Lucas S."/>
            <person name="Tice H."/>
            <person name="Cheng J.F."/>
            <person name="Bruce D."/>
            <person name="Goodwin L."/>
            <person name="Pitluck S."/>
            <person name="Rohde M."/>
            <person name="Goker M."/>
            <person name="Pati A."/>
            <person name="Ivanova N."/>
            <person name="Mavrommatis K."/>
            <person name="Chen A."/>
            <person name="Palaniappan K."/>
            <person name="D'haeseleer P."/>
            <person name="Chain P."/>
            <person name="Bristow J."/>
            <person name="Eisen J.A."/>
            <person name="Markowitz V."/>
            <person name="Hugenholtz P."/>
            <person name="Kyrpides N.C."/>
            <person name="Klenk H.P."/>
        </authorList>
    </citation>
    <scope>NUCLEOTIDE SEQUENCE [LARGE SCALE GENOMIC DNA]</scope>
    <source>
        <strain evidence="8">ATCC 43885 / DSM 4810 / JCM 11609 / LMG 19847 / NBRC 14762 / NCIMB 9860 / 6-10</strain>
    </source>
</reference>
<keyword evidence="4" id="KW-1133">Transmembrane helix</keyword>
<dbReference type="eggNOG" id="COG3664">
    <property type="taxonomic scope" value="Bacteria"/>
</dbReference>
<dbReference type="SMART" id="SM00560">
    <property type="entry name" value="LamGL"/>
    <property type="match status" value="1"/>
</dbReference>
<dbReference type="InterPro" id="IPR008979">
    <property type="entry name" value="Galactose-bd-like_sf"/>
</dbReference>
<dbReference type="Gene3D" id="2.60.120.260">
    <property type="entry name" value="Galactose-binding domain-like"/>
    <property type="match status" value="2"/>
</dbReference>
<keyword evidence="4" id="KW-0472">Membrane</keyword>
<evidence type="ECO:0000313" key="7">
    <source>
        <dbReference type="EMBL" id="ACU84064.1"/>
    </source>
</evidence>
<gene>
    <name evidence="7" type="ordered locus">Bfae_01850</name>
</gene>
<feature type="region of interest" description="Disordered" evidence="3">
    <location>
        <begin position="1179"/>
        <end position="1290"/>
    </location>
</feature>
<dbReference type="Pfam" id="PF07532">
    <property type="entry name" value="Big_4"/>
    <property type="match status" value="1"/>
</dbReference>
<dbReference type="CAZy" id="CBM35">
    <property type="family name" value="Carbohydrate-Binding Module Family 35"/>
</dbReference>
<dbReference type="Pfam" id="PF13385">
    <property type="entry name" value="Laminin_G_3"/>
    <property type="match status" value="1"/>
</dbReference>
<dbReference type="SUPFAM" id="SSF49899">
    <property type="entry name" value="Concanavalin A-like lectins/glucanases"/>
    <property type="match status" value="1"/>
</dbReference>
<dbReference type="InterPro" id="IPR017853">
    <property type="entry name" value="GH"/>
</dbReference>
<organism evidence="7 8">
    <name type="scientific">Brachybacterium faecium (strain ATCC 43885 / DSM 4810 / JCM 11609 / LMG 19847 / NBRC 14762 / NCIMB 9860 / 6-10)</name>
    <dbReference type="NCBI Taxonomy" id="446465"/>
    <lineage>
        <taxon>Bacteria</taxon>
        <taxon>Bacillati</taxon>
        <taxon>Actinomycetota</taxon>
        <taxon>Actinomycetes</taxon>
        <taxon>Micrococcales</taxon>
        <taxon>Dermabacteraceae</taxon>
        <taxon>Brachybacterium</taxon>
    </lineage>
</organism>